<protein>
    <recommendedName>
        <fullName evidence="1">F-box domain-containing protein</fullName>
    </recommendedName>
</protein>
<dbReference type="SUPFAM" id="SSF81383">
    <property type="entry name" value="F-box domain"/>
    <property type="match status" value="1"/>
</dbReference>
<feature type="domain" description="F-box" evidence="1">
    <location>
        <begin position="21"/>
        <end position="68"/>
    </location>
</feature>
<dbReference type="Pfam" id="PF00646">
    <property type="entry name" value="F-box"/>
    <property type="match status" value="1"/>
</dbReference>
<dbReference type="EMBL" id="BTSY01000005">
    <property type="protein sequence ID" value="GMT27206.1"/>
    <property type="molecule type" value="Genomic_DNA"/>
</dbReference>
<proteinExistence type="predicted"/>
<dbReference type="AlphaFoldDB" id="A0AAV5W5V5"/>
<evidence type="ECO:0000259" key="1">
    <source>
        <dbReference type="PROSITE" id="PS50181"/>
    </source>
</evidence>
<dbReference type="CDD" id="cd09917">
    <property type="entry name" value="F-box_SF"/>
    <property type="match status" value="1"/>
</dbReference>
<sequence length="262" mass="29817">SVLSASASFSYSNRPSIPYEKMSLLILPDELLHKIVAPLSYFDIHSLMLVSRRLYNFMGKFDGEKKHLECLKLESCGWRATHSNPFVQIKLYSDQYHYNRSRDLLPPFALKELRRIARWFTFDSVDFRVGLRTPQHVALFHSLTSVEAKKMHVCDNFNGFSTLVYGNATALSAIMDGPKMSELKLETIILRPDEILSLYEKAVASTHMKRFSLMLGQDKVDFLLPAIWGIQQGYFNAAVPADTTTTKRGVEICSTTDHLSTL</sequence>
<evidence type="ECO:0000313" key="2">
    <source>
        <dbReference type="EMBL" id="GMT27206.1"/>
    </source>
</evidence>
<dbReference type="Proteomes" id="UP001432322">
    <property type="component" value="Unassembled WGS sequence"/>
</dbReference>
<dbReference type="PROSITE" id="PS50181">
    <property type="entry name" value="FBOX"/>
    <property type="match status" value="1"/>
</dbReference>
<evidence type="ECO:0000313" key="3">
    <source>
        <dbReference type="Proteomes" id="UP001432322"/>
    </source>
</evidence>
<keyword evidence="3" id="KW-1185">Reference proteome</keyword>
<comment type="caution">
    <text evidence="2">The sequence shown here is derived from an EMBL/GenBank/DDBJ whole genome shotgun (WGS) entry which is preliminary data.</text>
</comment>
<dbReference type="InterPro" id="IPR036047">
    <property type="entry name" value="F-box-like_dom_sf"/>
</dbReference>
<gene>
    <name evidence="2" type="ORF">PFISCL1PPCAC_18503</name>
</gene>
<dbReference type="InterPro" id="IPR001810">
    <property type="entry name" value="F-box_dom"/>
</dbReference>
<accession>A0AAV5W5V5</accession>
<feature type="non-terminal residue" evidence="2">
    <location>
        <position position="1"/>
    </location>
</feature>
<name>A0AAV5W5V5_9BILA</name>
<reference evidence="2" key="1">
    <citation type="submission" date="2023-10" db="EMBL/GenBank/DDBJ databases">
        <title>Genome assembly of Pristionchus species.</title>
        <authorList>
            <person name="Yoshida K."/>
            <person name="Sommer R.J."/>
        </authorList>
    </citation>
    <scope>NUCLEOTIDE SEQUENCE</scope>
    <source>
        <strain evidence="2">RS5133</strain>
    </source>
</reference>
<dbReference type="SMART" id="SM00256">
    <property type="entry name" value="FBOX"/>
    <property type="match status" value="1"/>
</dbReference>
<organism evidence="2 3">
    <name type="scientific">Pristionchus fissidentatus</name>
    <dbReference type="NCBI Taxonomy" id="1538716"/>
    <lineage>
        <taxon>Eukaryota</taxon>
        <taxon>Metazoa</taxon>
        <taxon>Ecdysozoa</taxon>
        <taxon>Nematoda</taxon>
        <taxon>Chromadorea</taxon>
        <taxon>Rhabditida</taxon>
        <taxon>Rhabditina</taxon>
        <taxon>Diplogasteromorpha</taxon>
        <taxon>Diplogasteroidea</taxon>
        <taxon>Neodiplogasteridae</taxon>
        <taxon>Pristionchus</taxon>
    </lineage>
</organism>